<organism evidence="1 2">
    <name type="scientific">Symbiodinium necroappetens</name>
    <dbReference type="NCBI Taxonomy" id="1628268"/>
    <lineage>
        <taxon>Eukaryota</taxon>
        <taxon>Sar</taxon>
        <taxon>Alveolata</taxon>
        <taxon>Dinophyceae</taxon>
        <taxon>Suessiales</taxon>
        <taxon>Symbiodiniaceae</taxon>
        <taxon>Symbiodinium</taxon>
    </lineage>
</organism>
<reference evidence="1" key="1">
    <citation type="submission" date="2021-02" db="EMBL/GenBank/DDBJ databases">
        <authorList>
            <person name="Dougan E. K."/>
            <person name="Rhodes N."/>
            <person name="Thang M."/>
            <person name="Chan C."/>
        </authorList>
    </citation>
    <scope>NUCLEOTIDE SEQUENCE</scope>
</reference>
<comment type="caution">
    <text evidence="1">The sequence shown here is derived from an EMBL/GenBank/DDBJ whole genome shotgun (WGS) entry which is preliminary data.</text>
</comment>
<keyword evidence="2" id="KW-1185">Reference proteome</keyword>
<dbReference type="AlphaFoldDB" id="A0A812TEJ6"/>
<sequence>MGAVCCENQDNDGQTCNGIADFELAGKDRREAADTVCSGDVCCMGYQTCNQGEARNVSSISCKGYETCVQWKTYLSGDVVCDADSPTEFPGDNHGGTCASSGTEFHFSEGDGTHCVQCLAQSSCQAANWFFPENANVYFFCRDGEGGDACEAMVVTFGSNQALCFFTATDQESSTTWAGDGCTQRDDGSNNCNSR</sequence>
<dbReference type="EMBL" id="CAJNJA010024770">
    <property type="protein sequence ID" value="CAE7531939.1"/>
    <property type="molecule type" value="Genomic_DNA"/>
</dbReference>
<name>A0A812TEJ6_9DINO</name>
<dbReference type="Proteomes" id="UP000601435">
    <property type="component" value="Unassembled WGS sequence"/>
</dbReference>
<accession>A0A812TEJ6</accession>
<dbReference type="OrthoDB" id="10284655at2759"/>
<gene>
    <name evidence="1" type="ORF">SNEC2469_LOCUS15286</name>
</gene>
<evidence type="ECO:0000313" key="2">
    <source>
        <dbReference type="Proteomes" id="UP000601435"/>
    </source>
</evidence>
<evidence type="ECO:0000313" key="1">
    <source>
        <dbReference type="EMBL" id="CAE7531939.1"/>
    </source>
</evidence>
<protein>
    <submittedName>
        <fullName evidence="1">Uncharacterized protein</fullName>
    </submittedName>
</protein>
<proteinExistence type="predicted"/>
<feature type="non-terminal residue" evidence="1">
    <location>
        <position position="195"/>
    </location>
</feature>